<name>A0ABX7N4H0_9BACT</name>
<protein>
    <recommendedName>
        <fullName evidence="3">Lipoprotein</fullName>
    </recommendedName>
</protein>
<organism evidence="1 2">
    <name type="scientific">Myxococcus landrumensis</name>
    <dbReference type="NCBI Taxonomy" id="2813577"/>
    <lineage>
        <taxon>Bacteria</taxon>
        <taxon>Pseudomonadati</taxon>
        <taxon>Myxococcota</taxon>
        <taxon>Myxococcia</taxon>
        <taxon>Myxococcales</taxon>
        <taxon>Cystobacterineae</taxon>
        <taxon>Myxococcaceae</taxon>
        <taxon>Myxococcus</taxon>
    </lineage>
</organism>
<keyword evidence="2" id="KW-1185">Reference proteome</keyword>
<proteinExistence type="predicted"/>
<reference evidence="1 2" key="1">
    <citation type="submission" date="2021-02" db="EMBL/GenBank/DDBJ databases">
        <title>De Novo genome assembly of isolated myxobacteria.</title>
        <authorList>
            <person name="Stevens D.C."/>
        </authorList>
    </citation>
    <scope>NUCLEOTIDE SEQUENCE [LARGE SCALE GENOMIC DNA]</scope>
    <source>
        <strain evidence="1 2">SCHIC003</strain>
    </source>
</reference>
<dbReference type="EMBL" id="CP071091">
    <property type="protein sequence ID" value="QSQ12592.1"/>
    <property type="molecule type" value="Genomic_DNA"/>
</dbReference>
<sequence length="200" mass="21219">MSSCPLLPKSLFASGVVLLLVGCGAPTEEEWESLESEVTTSEAALLPACPASPELSEVVEHACVHAENGPFQPVTAAALGAPVLVDVSTPHTTYKLTLPSSTQSWGWAGRVSFLPDASGEFAFMLSRDRGLRIYDAATGVEVARECRYQVPANVCGALKTAIVADLQADTEYHLEFQALLSRNASFSLLIEEAAHHPHAG</sequence>
<gene>
    <name evidence="1" type="ORF">JY572_30135</name>
</gene>
<evidence type="ECO:0000313" key="2">
    <source>
        <dbReference type="Proteomes" id="UP000663090"/>
    </source>
</evidence>
<accession>A0ABX7N4H0</accession>
<evidence type="ECO:0008006" key="3">
    <source>
        <dbReference type="Google" id="ProtNLM"/>
    </source>
</evidence>
<evidence type="ECO:0000313" key="1">
    <source>
        <dbReference type="EMBL" id="QSQ12592.1"/>
    </source>
</evidence>
<dbReference type="RefSeq" id="WP_206714315.1">
    <property type="nucleotide sequence ID" value="NZ_CP071091.1"/>
</dbReference>
<dbReference type="Proteomes" id="UP000663090">
    <property type="component" value="Chromosome"/>
</dbReference>